<feature type="signal peptide" evidence="4">
    <location>
        <begin position="1"/>
        <end position="18"/>
    </location>
</feature>
<comment type="caution">
    <text evidence="7">The sequence shown here is derived from an EMBL/GenBank/DDBJ whole genome shotgun (WGS) entry which is preliminary data.</text>
</comment>
<evidence type="ECO:0000313" key="7">
    <source>
        <dbReference type="EMBL" id="KAG4416103.1"/>
    </source>
</evidence>
<protein>
    <recommendedName>
        <fullName evidence="9">Glycoside hydrolase family 30 protein</fullName>
    </recommendedName>
</protein>
<comment type="similarity">
    <text evidence="1">Belongs to the glycosyl hydrolase 30 family.</text>
</comment>
<dbReference type="GO" id="GO:0004348">
    <property type="term" value="F:glucosylceramidase activity"/>
    <property type="evidence" value="ECO:0007669"/>
    <property type="project" value="InterPro"/>
</dbReference>
<evidence type="ECO:0000313" key="8">
    <source>
        <dbReference type="Proteomes" id="UP000664132"/>
    </source>
</evidence>
<dbReference type="PANTHER" id="PTHR11069">
    <property type="entry name" value="GLUCOSYLCERAMIDASE"/>
    <property type="match status" value="1"/>
</dbReference>
<dbReference type="InterPro" id="IPR017853">
    <property type="entry name" value="GH"/>
</dbReference>
<dbReference type="InterPro" id="IPR033452">
    <property type="entry name" value="GH30_C"/>
</dbReference>
<dbReference type="AlphaFoldDB" id="A0A8H7TC45"/>
<accession>A0A8H7TC45</accession>
<dbReference type="Proteomes" id="UP000664132">
    <property type="component" value="Unassembled WGS sequence"/>
</dbReference>
<dbReference type="GO" id="GO:0016020">
    <property type="term" value="C:membrane"/>
    <property type="evidence" value="ECO:0007669"/>
    <property type="project" value="GOC"/>
</dbReference>
<dbReference type="PANTHER" id="PTHR11069:SF23">
    <property type="entry name" value="LYSOSOMAL ACID GLUCOSYLCERAMIDASE"/>
    <property type="match status" value="1"/>
</dbReference>
<feature type="chain" id="PRO_5034169274" description="Glycoside hydrolase family 30 protein" evidence="4">
    <location>
        <begin position="19"/>
        <end position="475"/>
    </location>
</feature>
<dbReference type="OrthoDB" id="2012278at2759"/>
<name>A0A8H7TC45_9HELO</name>
<evidence type="ECO:0000259" key="5">
    <source>
        <dbReference type="Pfam" id="PF14587"/>
    </source>
</evidence>
<evidence type="ECO:0000256" key="4">
    <source>
        <dbReference type="SAM" id="SignalP"/>
    </source>
</evidence>
<keyword evidence="8" id="KW-1185">Reference proteome</keyword>
<evidence type="ECO:0000256" key="2">
    <source>
        <dbReference type="ARBA" id="ARBA00022729"/>
    </source>
</evidence>
<feature type="domain" description="Endo-beta-1,6-galactanase-like" evidence="5">
    <location>
        <begin position="29"/>
        <end position="269"/>
    </location>
</feature>
<evidence type="ECO:0000256" key="1">
    <source>
        <dbReference type="ARBA" id="ARBA00005382"/>
    </source>
</evidence>
<dbReference type="SUPFAM" id="SSF51011">
    <property type="entry name" value="Glycosyl hydrolase domain"/>
    <property type="match status" value="1"/>
</dbReference>
<gene>
    <name evidence="7" type="ORF">IFR04_010746</name>
</gene>
<dbReference type="InterPro" id="IPR013780">
    <property type="entry name" value="Glyco_hydro_b"/>
</dbReference>
<feature type="domain" description="Glycosyl hydrolase family 30 beta sandwich" evidence="6">
    <location>
        <begin position="381"/>
        <end position="471"/>
    </location>
</feature>
<dbReference type="Gene3D" id="3.20.20.80">
    <property type="entry name" value="Glycosidases"/>
    <property type="match status" value="1"/>
</dbReference>
<dbReference type="Pfam" id="PF17189">
    <property type="entry name" value="Glyco_hydro_30C"/>
    <property type="match status" value="1"/>
</dbReference>
<evidence type="ECO:0008006" key="9">
    <source>
        <dbReference type="Google" id="ProtNLM"/>
    </source>
</evidence>
<dbReference type="EMBL" id="JAFJYH010000197">
    <property type="protein sequence ID" value="KAG4416103.1"/>
    <property type="molecule type" value="Genomic_DNA"/>
</dbReference>
<dbReference type="Pfam" id="PF14587">
    <property type="entry name" value="Glyco_hydr_30_2"/>
    <property type="match status" value="1"/>
</dbReference>
<organism evidence="7 8">
    <name type="scientific">Cadophora malorum</name>
    <dbReference type="NCBI Taxonomy" id="108018"/>
    <lineage>
        <taxon>Eukaryota</taxon>
        <taxon>Fungi</taxon>
        <taxon>Dikarya</taxon>
        <taxon>Ascomycota</taxon>
        <taxon>Pezizomycotina</taxon>
        <taxon>Leotiomycetes</taxon>
        <taxon>Helotiales</taxon>
        <taxon>Ploettnerulaceae</taxon>
        <taxon>Cadophora</taxon>
    </lineage>
</organism>
<keyword evidence="3" id="KW-0378">Hydrolase</keyword>
<sequence>MHLSSFLLLATTISLTLAAPETHLQKRAVTLTVDVSKTYQTIDGFGFSEAFQRANQIVNLPAAKQRMVLDVFFNTTSGAGMSILRNGIGSSSDSRSDLMNSILVTKMSSPSATPNYTWDGKDSGQLFVSKEAQKYGVKTFYANAWSAPPFMKTNNNENNGGYLCGVSGQNCASGDWKQAYANYLVQYVRFYESEGVKITHLGFLNEPDFTTSYASMLSSGTQAADFIKVLYPTLKAANMSHIAITCCDSTGWNDAGSKVSQLKAAGVENQLGVITSHTYTSNFNGPLKTSLKVWQTEYSDLNGGWTTAWYQNGGAGDGMTWASILHNALVNNNCSGYLYWVGTQWGNTNEKMIKIDDTTKDVQISKRVWAFAQYSRYIRPGAMRVAATGAPNGVSASAFLNEGVSGSLVVPVLNTGTGSQAITVKVGGGFVGASVTAWITDNSREMAKTDAVLAADGTVTGTVPGRSFVTFVLTK</sequence>
<evidence type="ECO:0000259" key="6">
    <source>
        <dbReference type="Pfam" id="PF17189"/>
    </source>
</evidence>
<proteinExistence type="inferred from homology"/>
<reference evidence="7" key="1">
    <citation type="submission" date="2021-02" db="EMBL/GenBank/DDBJ databases">
        <title>Genome sequence Cadophora malorum strain M34.</title>
        <authorList>
            <person name="Stefanovic E."/>
            <person name="Vu D."/>
            <person name="Scully C."/>
            <person name="Dijksterhuis J."/>
            <person name="Roader J."/>
            <person name="Houbraken J."/>
        </authorList>
    </citation>
    <scope>NUCLEOTIDE SEQUENCE</scope>
    <source>
        <strain evidence="7">M34</strain>
    </source>
</reference>
<keyword evidence="2 4" id="KW-0732">Signal</keyword>
<dbReference type="Gene3D" id="2.60.40.1180">
    <property type="entry name" value="Golgi alpha-mannosidase II"/>
    <property type="match status" value="1"/>
</dbReference>
<evidence type="ECO:0000256" key="3">
    <source>
        <dbReference type="ARBA" id="ARBA00022801"/>
    </source>
</evidence>
<dbReference type="InterPro" id="IPR001139">
    <property type="entry name" value="Glyco_hydro_30"/>
</dbReference>
<dbReference type="SUPFAM" id="SSF51445">
    <property type="entry name" value="(Trans)glycosidases"/>
    <property type="match status" value="1"/>
</dbReference>
<dbReference type="InterPro" id="IPR039514">
    <property type="entry name" value="6GAL-like"/>
</dbReference>
<dbReference type="GO" id="GO:0006680">
    <property type="term" value="P:glucosylceramide catabolic process"/>
    <property type="evidence" value="ECO:0007669"/>
    <property type="project" value="TreeGrafter"/>
</dbReference>